<dbReference type="InterPro" id="IPR001304">
    <property type="entry name" value="C-type_lectin-like"/>
</dbReference>
<dbReference type="InterPro" id="IPR016187">
    <property type="entry name" value="CTDL_fold"/>
</dbReference>
<dbReference type="GO" id="GO:0005576">
    <property type="term" value="C:extracellular region"/>
    <property type="evidence" value="ECO:0007669"/>
    <property type="project" value="UniProtKB-SubCell"/>
</dbReference>
<dbReference type="GeneID" id="117658893"/>
<protein>
    <submittedName>
        <fullName evidence="8">C-type lectin domain family 17, member A-like</fullName>
    </submittedName>
</protein>
<keyword evidence="5" id="KW-1133">Transmembrane helix</keyword>
<dbReference type="Pfam" id="PF00059">
    <property type="entry name" value="Lectin_C"/>
    <property type="match status" value="1"/>
</dbReference>
<feature type="transmembrane region" description="Helical" evidence="5">
    <location>
        <begin position="50"/>
        <end position="68"/>
    </location>
</feature>
<keyword evidence="5" id="KW-0812">Transmembrane</keyword>
<dbReference type="Gene3D" id="3.10.100.10">
    <property type="entry name" value="Mannose-Binding Protein A, subunit A"/>
    <property type="match status" value="1"/>
</dbReference>
<feature type="domain" description="C-type lectin" evidence="6">
    <location>
        <begin position="175"/>
        <end position="288"/>
    </location>
</feature>
<accession>A0A6P9B073</accession>
<organism evidence="7 8">
    <name type="scientific">Pantherophis guttatus</name>
    <name type="common">Corn snake</name>
    <name type="synonym">Elaphe guttata</name>
    <dbReference type="NCBI Taxonomy" id="94885"/>
    <lineage>
        <taxon>Eukaryota</taxon>
        <taxon>Metazoa</taxon>
        <taxon>Chordata</taxon>
        <taxon>Craniata</taxon>
        <taxon>Vertebrata</taxon>
        <taxon>Euteleostomi</taxon>
        <taxon>Lepidosauria</taxon>
        <taxon>Squamata</taxon>
        <taxon>Bifurcata</taxon>
        <taxon>Unidentata</taxon>
        <taxon>Episquamata</taxon>
        <taxon>Toxicofera</taxon>
        <taxon>Serpentes</taxon>
        <taxon>Colubroidea</taxon>
        <taxon>Colubridae</taxon>
        <taxon>Colubrinae</taxon>
        <taxon>Pantherophis</taxon>
    </lineage>
</organism>
<keyword evidence="5" id="KW-0472">Membrane</keyword>
<dbReference type="KEGG" id="pgut:117658893"/>
<evidence type="ECO:0000256" key="5">
    <source>
        <dbReference type="SAM" id="Phobius"/>
    </source>
</evidence>
<dbReference type="SUPFAM" id="SSF56436">
    <property type="entry name" value="C-type lectin-like"/>
    <property type="match status" value="1"/>
</dbReference>
<dbReference type="InterPro" id="IPR016186">
    <property type="entry name" value="C-type_lectin-like/link_sf"/>
</dbReference>
<evidence type="ECO:0000313" key="8">
    <source>
        <dbReference type="RefSeq" id="XP_034262904.1"/>
    </source>
</evidence>
<dbReference type="PROSITE" id="PS50041">
    <property type="entry name" value="C_TYPE_LECTIN_2"/>
    <property type="match status" value="1"/>
</dbReference>
<keyword evidence="4" id="KW-1015">Disulfide bond</keyword>
<evidence type="ECO:0000256" key="1">
    <source>
        <dbReference type="ARBA" id="ARBA00004613"/>
    </source>
</evidence>
<proteinExistence type="predicted"/>
<comment type="subcellular location">
    <subcellularLocation>
        <location evidence="1">Secreted</location>
    </subcellularLocation>
</comment>
<dbReference type="PROSITE" id="PS00615">
    <property type="entry name" value="C_TYPE_LECTIN_1"/>
    <property type="match status" value="1"/>
</dbReference>
<reference evidence="8" key="1">
    <citation type="submission" date="2025-08" db="UniProtKB">
        <authorList>
            <consortium name="RefSeq"/>
        </authorList>
    </citation>
    <scope>IDENTIFICATION</scope>
    <source>
        <tissue evidence="8">Blood</tissue>
    </source>
</reference>
<keyword evidence="7" id="KW-1185">Reference proteome</keyword>
<evidence type="ECO:0000259" key="6">
    <source>
        <dbReference type="PROSITE" id="PS50041"/>
    </source>
</evidence>
<dbReference type="AlphaFoldDB" id="A0A6P9B073"/>
<dbReference type="InterPro" id="IPR018378">
    <property type="entry name" value="C-type_lectin_CS"/>
</dbReference>
<evidence type="ECO:0000256" key="4">
    <source>
        <dbReference type="ARBA" id="ARBA00023157"/>
    </source>
</evidence>
<sequence length="291" mass="33587">MQYITAISCRNKKVEISCRSFRTRRLTMEEEFQTPKRRDRHIVWFMNRKYILLWATMGIAFVLFLALLSQSLRNDSEISKDINKQNRKVSCNNSGKLDEFKIEIANDIKQVCGDVSTLKADLAKNCSLNPSVLETLAELKRENARIAEDVMQILGAVRNFTEVFCTTCPAHWLHFQNSCYLFSFSSKPWRAAQQSCENEDAHLVIVNYGIEQNFLVKHMEKEQVFWIGLSDADKENQWIWVDNTTLSLSFWGKGEPNNAGSDEDCATLRFSGKWNDAACSGNKHWICEKKC</sequence>
<dbReference type="InterPro" id="IPR050111">
    <property type="entry name" value="C-type_lectin/snaclec_domain"/>
</dbReference>
<evidence type="ECO:0000256" key="3">
    <source>
        <dbReference type="ARBA" id="ARBA00022734"/>
    </source>
</evidence>
<dbReference type="GO" id="GO:0030246">
    <property type="term" value="F:carbohydrate binding"/>
    <property type="evidence" value="ECO:0007669"/>
    <property type="project" value="UniProtKB-KW"/>
</dbReference>
<dbReference type="Proteomes" id="UP001652622">
    <property type="component" value="Unplaced"/>
</dbReference>
<name>A0A6P9B073_PANGU</name>
<dbReference type="CDD" id="cd03590">
    <property type="entry name" value="CLECT_DC-SIGN_like"/>
    <property type="match status" value="1"/>
</dbReference>
<evidence type="ECO:0000256" key="2">
    <source>
        <dbReference type="ARBA" id="ARBA00022525"/>
    </source>
</evidence>
<evidence type="ECO:0000313" key="7">
    <source>
        <dbReference type="Proteomes" id="UP001652622"/>
    </source>
</evidence>
<keyword evidence="2" id="KW-0964">Secreted</keyword>
<dbReference type="OMA" id="DRHIVWF"/>
<dbReference type="SMART" id="SM00034">
    <property type="entry name" value="CLECT"/>
    <property type="match status" value="1"/>
</dbReference>
<keyword evidence="3" id="KW-0430">Lectin</keyword>
<dbReference type="RefSeq" id="XP_034262904.1">
    <property type="nucleotide sequence ID" value="XM_034407013.2"/>
</dbReference>
<dbReference type="InParanoid" id="A0A6P9B073"/>
<dbReference type="PANTHER" id="PTHR22803">
    <property type="entry name" value="MANNOSE, PHOSPHOLIPASE, LECTIN RECEPTOR RELATED"/>
    <property type="match status" value="1"/>
</dbReference>
<dbReference type="InterPro" id="IPR033989">
    <property type="entry name" value="CD209-like_CTLD"/>
</dbReference>
<gene>
    <name evidence="8" type="primary">LOC117658893</name>
</gene>